<feature type="domain" description="Cytochrome b5 heme-binding" evidence="3">
    <location>
        <begin position="72"/>
        <end position="158"/>
    </location>
</feature>
<name>B4MWY3_DROWI</name>
<dbReference type="KEGG" id="dwi:6642815"/>
<dbReference type="PANTHER" id="PTHR10281:SF76">
    <property type="entry name" value="CALCUTTA CUP-RELATED"/>
    <property type="match status" value="1"/>
</dbReference>
<dbReference type="SMART" id="SM01117">
    <property type="entry name" value="Cyt-b5"/>
    <property type="match status" value="1"/>
</dbReference>
<dbReference type="Gene3D" id="3.10.120.10">
    <property type="entry name" value="Cytochrome b5-like heme/steroid binding domain"/>
    <property type="match status" value="1"/>
</dbReference>
<evidence type="ECO:0000313" key="4">
    <source>
        <dbReference type="EMBL" id="EDW76622.1"/>
    </source>
</evidence>
<keyword evidence="5" id="KW-1185">Reference proteome</keyword>
<evidence type="ECO:0000256" key="2">
    <source>
        <dbReference type="SAM" id="MobiDB-lite"/>
    </source>
</evidence>
<dbReference type="FunCoup" id="B4MWY3">
    <property type="interactions" value="62"/>
</dbReference>
<dbReference type="PhylomeDB" id="B4MWY3"/>
<protein>
    <recommendedName>
        <fullName evidence="3">Cytochrome b5 heme-binding domain-containing protein</fullName>
    </recommendedName>
</protein>
<dbReference type="OMA" id="AGCNANK"/>
<comment type="similarity">
    <text evidence="1">Belongs to the cytochrome b5 family. MAPR subfamily.</text>
</comment>
<dbReference type="InterPro" id="IPR050577">
    <property type="entry name" value="MAPR/NEUFC/NENF-like"/>
</dbReference>
<sequence>MTAAANLLRPVLKSPISQVVISFAFGYYATTKIGQFLAILCRPTLKYSNNVSENQDETWLNESPRGKDTLLLSLEQLSAYDGLQTDQPIYTALNGKIYDLSPSRMKFSNHGPYSLIAGCDANQVLNIACGPMGVSVDDVVDRWERSLNAEFSIVGYLVDAELTDEKDECINGCTNNNEDDPSVAISESDADATSEL</sequence>
<dbReference type="STRING" id="7260.B4MWY3"/>
<dbReference type="OrthoDB" id="547796at2759"/>
<dbReference type="AlphaFoldDB" id="B4MWY3"/>
<dbReference type="InParanoid" id="B4MWY3"/>
<dbReference type="PANTHER" id="PTHR10281">
    <property type="entry name" value="MEMBRANE-ASSOCIATED PROGESTERONE RECEPTOR COMPONENT-RELATED"/>
    <property type="match status" value="1"/>
</dbReference>
<dbReference type="HOGENOM" id="CLU_109095_0_0_1"/>
<accession>B4MWY3</accession>
<dbReference type="SUPFAM" id="SSF55856">
    <property type="entry name" value="Cytochrome b5-like heme/steroid binding domain"/>
    <property type="match status" value="1"/>
</dbReference>
<dbReference type="Proteomes" id="UP000007798">
    <property type="component" value="Unassembled WGS sequence"/>
</dbReference>
<dbReference type="InterPro" id="IPR036400">
    <property type="entry name" value="Cyt_B5-like_heme/steroid_sf"/>
</dbReference>
<dbReference type="InterPro" id="IPR001199">
    <property type="entry name" value="Cyt_B5-like_heme/steroid-bd"/>
</dbReference>
<organism evidence="4 5">
    <name type="scientific">Drosophila willistoni</name>
    <name type="common">Fruit fly</name>
    <dbReference type="NCBI Taxonomy" id="7260"/>
    <lineage>
        <taxon>Eukaryota</taxon>
        <taxon>Metazoa</taxon>
        <taxon>Ecdysozoa</taxon>
        <taxon>Arthropoda</taxon>
        <taxon>Hexapoda</taxon>
        <taxon>Insecta</taxon>
        <taxon>Pterygota</taxon>
        <taxon>Neoptera</taxon>
        <taxon>Endopterygota</taxon>
        <taxon>Diptera</taxon>
        <taxon>Brachycera</taxon>
        <taxon>Muscomorpha</taxon>
        <taxon>Ephydroidea</taxon>
        <taxon>Drosophilidae</taxon>
        <taxon>Drosophila</taxon>
        <taxon>Sophophora</taxon>
    </lineage>
</organism>
<gene>
    <name evidence="4" type="primary">Dwil\GK15556</name>
    <name evidence="4" type="ORF">Dwil_GK15556</name>
</gene>
<feature type="region of interest" description="Disordered" evidence="2">
    <location>
        <begin position="172"/>
        <end position="196"/>
    </location>
</feature>
<dbReference type="eggNOG" id="KOG1110">
    <property type="taxonomic scope" value="Eukaryota"/>
</dbReference>
<dbReference type="GO" id="GO:0012505">
    <property type="term" value="C:endomembrane system"/>
    <property type="evidence" value="ECO:0007669"/>
    <property type="project" value="TreeGrafter"/>
</dbReference>
<evidence type="ECO:0000256" key="1">
    <source>
        <dbReference type="ARBA" id="ARBA00038357"/>
    </source>
</evidence>
<dbReference type="GO" id="GO:0016020">
    <property type="term" value="C:membrane"/>
    <property type="evidence" value="ECO:0007669"/>
    <property type="project" value="TreeGrafter"/>
</dbReference>
<reference evidence="4 5" key="1">
    <citation type="journal article" date="2007" name="Nature">
        <title>Evolution of genes and genomes on the Drosophila phylogeny.</title>
        <authorList>
            <consortium name="Drosophila 12 Genomes Consortium"/>
            <person name="Clark A.G."/>
            <person name="Eisen M.B."/>
            <person name="Smith D.R."/>
            <person name="Bergman C.M."/>
            <person name="Oliver B."/>
            <person name="Markow T.A."/>
            <person name="Kaufman T.C."/>
            <person name="Kellis M."/>
            <person name="Gelbart W."/>
            <person name="Iyer V.N."/>
            <person name="Pollard D.A."/>
            <person name="Sackton T.B."/>
            <person name="Larracuente A.M."/>
            <person name="Singh N.D."/>
            <person name="Abad J.P."/>
            <person name="Abt D.N."/>
            <person name="Adryan B."/>
            <person name="Aguade M."/>
            <person name="Akashi H."/>
            <person name="Anderson W.W."/>
            <person name="Aquadro C.F."/>
            <person name="Ardell D.H."/>
            <person name="Arguello R."/>
            <person name="Artieri C.G."/>
            <person name="Barbash D.A."/>
            <person name="Barker D."/>
            <person name="Barsanti P."/>
            <person name="Batterham P."/>
            <person name="Batzoglou S."/>
            <person name="Begun D."/>
            <person name="Bhutkar A."/>
            <person name="Blanco E."/>
            <person name="Bosak S.A."/>
            <person name="Bradley R.K."/>
            <person name="Brand A.D."/>
            <person name="Brent M.R."/>
            <person name="Brooks A.N."/>
            <person name="Brown R.H."/>
            <person name="Butlin R.K."/>
            <person name="Caggese C."/>
            <person name="Calvi B.R."/>
            <person name="Bernardo de Carvalho A."/>
            <person name="Caspi A."/>
            <person name="Castrezana S."/>
            <person name="Celniker S.E."/>
            <person name="Chang J.L."/>
            <person name="Chapple C."/>
            <person name="Chatterji S."/>
            <person name="Chinwalla A."/>
            <person name="Civetta A."/>
            <person name="Clifton S.W."/>
            <person name="Comeron J.M."/>
            <person name="Costello J.C."/>
            <person name="Coyne J.A."/>
            <person name="Daub J."/>
            <person name="David R.G."/>
            <person name="Delcher A.L."/>
            <person name="Delehaunty K."/>
            <person name="Do C.B."/>
            <person name="Ebling H."/>
            <person name="Edwards K."/>
            <person name="Eickbush T."/>
            <person name="Evans J.D."/>
            <person name="Filipski A."/>
            <person name="Findeiss S."/>
            <person name="Freyhult E."/>
            <person name="Fulton L."/>
            <person name="Fulton R."/>
            <person name="Garcia A.C."/>
            <person name="Gardiner A."/>
            <person name="Garfield D.A."/>
            <person name="Garvin B.E."/>
            <person name="Gibson G."/>
            <person name="Gilbert D."/>
            <person name="Gnerre S."/>
            <person name="Godfrey J."/>
            <person name="Good R."/>
            <person name="Gotea V."/>
            <person name="Gravely B."/>
            <person name="Greenberg A.J."/>
            <person name="Griffiths-Jones S."/>
            <person name="Gross S."/>
            <person name="Guigo R."/>
            <person name="Gustafson E.A."/>
            <person name="Haerty W."/>
            <person name="Hahn M.W."/>
            <person name="Halligan D.L."/>
            <person name="Halpern A.L."/>
            <person name="Halter G.M."/>
            <person name="Han M.V."/>
            <person name="Heger A."/>
            <person name="Hillier L."/>
            <person name="Hinrichs A.S."/>
            <person name="Holmes I."/>
            <person name="Hoskins R.A."/>
            <person name="Hubisz M.J."/>
            <person name="Hultmark D."/>
            <person name="Huntley M.A."/>
            <person name="Jaffe D.B."/>
            <person name="Jagadeeshan S."/>
            <person name="Jeck W.R."/>
            <person name="Johnson J."/>
            <person name="Jones C.D."/>
            <person name="Jordan W.C."/>
            <person name="Karpen G.H."/>
            <person name="Kataoka E."/>
            <person name="Keightley P.D."/>
            <person name="Kheradpour P."/>
            <person name="Kirkness E.F."/>
            <person name="Koerich L.B."/>
            <person name="Kristiansen K."/>
            <person name="Kudrna D."/>
            <person name="Kulathinal R.J."/>
            <person name="Kumar S."/>
            <person name="Kwok R."/>
            <person name="Lander E."/>
            <person name="Langley C.H."/>
            <person name="Lapoint R."/>
            <person name="Lazzaro B.P."/>
            <person name="Lee S.J."/>
            <person name="Levesque L."/>
            <person name="Li R."/>
            <person name="Lin C.F."/>
            <person name="Lin M.F."/>
            <person name="Lindblad-Toh K."/>
            <person name="Llopart A."/>
            <person name="Long M."/>
            <person name="Low L."/>
            <person name="Lozovsky E."/>
            <person name="Lu J."/>
            <person name="Luo M."/>
            <person name="Machado C.A."/>
            <person name="Makalowski W."/>
            <person name="Marzo M."/>
            <person name="Matsuda M."/>
            <person name="Matzkin L."/>
            <person name="McAllister B."/>
            <person name="McBride C.S."/>
            <person name="McKernan B."/>
            <person name="McKernan K."/>
            <person name="Mendez-Lago M."/>
            <person name="Minx P."/>
            <person name="Mollenhauer M.U."/>
            <person name="Montooth K."/>
            <person name="Mount S.M."/>
            <person name="Mu X."/>
            <person name="Myers E."/>
            <person name="Negre B."/>
            <person name="Newfeld S."/>
            <person name="Nielsen R."/>
            <person name="Noor M.A."/>
            <person name="O'Grady P."/>
            <person name="Pachter L."/>
            <person name="Papaceit M."/>
            <person name="Parisi M.J."/>
            <person name="Parisi M."/>
            <person name="Parts L."/>
            <person name="Pedersen J.S."/>
            <person name="Pesole G."/>
            <person name="Phillippy A.M."/>
            <person name="Ponting C.P."/>
            <person name="Pop M."/>
            <person name="Porcelli D."/>
            <person name="Powell J.R."/>
            <person name="Prohaska S."/>
            <person name="Pruitt K."/>
            <person name="Puig M."/>
            <person name="Quesneville H."/>
            <person name="Ram K.R."/>
            <person name="Rand D."/>
            <person name="Rasmussen M.D."/>
            <person name="Reed L.K."/>
            <person name="Reenan R."/>
            <person name="Reily A."/>
            <person name="Remington K.A."/>
            <person name="Rieger T.T."/>
            <person name="Ritchie M.G."/>
            <person name="Robin C."/>
            <person name="Rogers Y.H."/>
            <person name="Rohde C."/>
            <person name="Rozas J."/>
            <person name="Rubenfield M.J."/>
            <person name="Ruiz A."/>
            <person name="Russo S."/>
            <person name="Salzberg S.L."/>
            <person name="Sanchez-Gracia A."/>
            <person name="Saranga D.J."/>
            <person name="Sato H."/>
            <person name="Schaeffer S.W."/>
            <person name="Schatz M.C."/>
            <person name="Schlenke T."/>
            <person name="Schwartz R."/>
            <person name="Segarra C."/>
            <person name="Singh R.S."/>
            <person name="Sirot L."/>
            <person name="Sirota M."/>
            <person name="Sisneros N.B."/>
            <person name="Smith C.D."/>
            <person name="Smith T.F."/>
            <person name="Spieth J."/>
            <person name="Stage D.E."/>
            <person name="Stark A."/>
            <person name="Stephan W."/>
            <person name="Strausberg R.L."/>
            <person name="Strempel S."/>
            <person name="Sturgill D."/>
            <person name="Sutton G."/>
            <person name="Sutton G.G."/>
            <person name="Tao W."/>
            <person name="Teichmann S."/>
            <person name="Tobari Y.N."/>
            <person name="Tomimura Y."/>
            <person name="Tsolas J.M."/>
            <person name="Valente V.L."/>
            <person name="Venter E."/>
            <person name="Venter J.C."/>
            <person name="Vicario S."/>
            <person name="Vieira F.G."/>
            <person name="Vilella A.J."/>
            <person name="Villasante A."/>
            <person name="Walenz B."/>
            <person name="Wang J."/>
            <person name="Wasserman M."/>
            <person name="Watts T."/>
            <person name="Wilson D."/>
            <person name="Wilson R.K."/>
            <person name="Wing R.A."/>
            <person name="Wolfner M.F."/>
            <person name="Wong A."/>
            <person name="Wong G.K."/>
            <person name="Wu C.I."/>
            <person name="Wu G."/>
            <person name="Yamamoto D."/>
            <person name="Yang H.P."/>
            <person name="Yang S.P."/>
            <person name="Yorke J.A."/>
            <person name="Yoshida K."/>
            <person name="Zdobnov E."/>
            <person name="Zhang P."/>
            <person name="Zhang Y."/>
            <person name="Zimin A.V."/>
            <person name="Baldwin J."/>
            <person name="Abdouelleil A."/>
            <person name="Abdulkadir J."/>
            <person name="Abebe A."/>
            <person name="Abera B."/>
            <person name="Abreu J."/>
            <person name="Acer S.C."/>
            <person name="Aftuck L."/>
            <person name="Alexander A."/>
            <person name="An P."/>
            <person name="Anderson E."/>
            <person name="Anderson S."/>
            <person name="Arachi H."/>
            <person name="Azer M."/>
            <person name="Bachantsang P."/>
            <person name="Barry A."/>
            <person name="Bayul T."/>
            <person name="Berlin A."/>
            <person name="Bessette D."/>
            <person name="Bloom T."/>
            <person name="Blye J."/>
            <person name="Boguslavskiy L."/>
            <person name="Bonnet C."/>
            <person name="Boukhgalter B."/>
            <person name="Bourzgui I."/>
            <person name="Brown A."/>
            <person name="Cahill P."/>
            <person name="Channer S."/>
            <person name="Cheshatsang Y."/>
            <person name="Chuda L."/>
            <person name="Citroen M."/>
            <person name="Collymore A."/>
            <person name="Cooke P."/>
            <person name="Costello M."/>
            <person name="D'Aco K."/>
            <person name="Daza R."/>
            <person name="De Haan G."/>
            <person name="DeGray S."/>
            <person name="DeMaso C."/>
            <person name="Dhargay N."/>
            <person name="Dooley K."/>
            <person name="Dooley E."/>
            <person name="Doricent M."/>
            <person name="Dorje P."/>
            <person name="Dorjee K."/>
            <person name="Dupes A."/>
            <person name="Elong R."/>
            <person name="Falk J."/>
            <person name="Farina A."/>
            <person name="Faro S."/>
            <person name="Ferguson D."/>
            <person name="Fisher S."/>
            <person name="Foley C.D."/>
            <person name="Franke A."/>
            <person name="Friedrich D."/>
            <person name="Gadbois L."/>
            <person name="Gearin G."/>
            <person name="Gearin C.R."/>
            <person name="Giannoukos G."/>
            <person name="Goode T."/>
            <person name="Graham J."/>
            <person name="Grandbois E."/>
            <person name="Grewal S."/>
            <person name="Gyaltsen K."/>
            <person name="Hafez N."/>
            <person name="Hagos B."/>
            <person name="Hall J."/>
            <person name="Henson C."/>
            <person name="Hollinger A."/>
            <person name="Honan T."/>
            <person name="Huard M.D."/>
            <person name="Hughes L."/>
            <person name="Hurhula B."/>
            <person name="Husby M.E."/>
            <person name="Kamat A."/>
            <person name="Kanga B."/>
            <person name="Kashin S."/>
            <person name="Khazanovich D."/>
            <person name="Kisner P."/>
            <person name="Lance K."/>
            <person name="Lara M."/>
            <person name="Lee W."/>
            <person name="Lennon N."/>
            <person name="Letendre F."/>
            <person name="LeVine R."/>
            <person name="Lipovsky A."/>
            <person name="Liu X."/>
            <person name="Liu J."/>
            <person name="Liu S."/>
            <person name="Lokyitsang T."/>
            <person name="Lokyitsang Y."/>
            <person name="Lubonja R."/>
            <person name="Lui A."/>
            <person name="MacDonald P."/>
            <person name="Magnisalis V."/>
            <person name="Maru K."/>
            <person name="Matthews C."/>
            <person name="McCusker W."/>
            <person name="McDonough S."/>
            <person name="Mehta T."/>
            <person name="Meldrim J."/>
            <person name="Meneus L."/>
            <person name="Mihai O."/>
            <person name="Mihalev A."/>
            <person name="Mihova T."/>
            <person name="Mittelman R."/>
            <person name="Mlenga V."/>
            <person name="Montmayeur A."/>
            <person name="Mulrain L."/>
            <person name="Navidi A."/>
            <person name="Naylor J."/>
            <person name="Negash T."/>
            <person name="Nguyen T."/>
            <person name="Nguyen N."/>
            <person name="Nicol R."/>
            <person name="Norbu C."/>
            <person name="Norbu N."/>
            <person name="Novod N."/>
            <person name="O'Neill B."/>
            <person name="Osman S."/>
            <person name="Markiewicz E."/>
            <person name="Oyono O.L."/>
            <person name="Patti C."/>
            <person name="Phunkhang P."/>
            <person name="Pierre F."/>
            <person name="Priest M."/>
            <person name="Raghuraman S."/>
            <person name="Rege F."/>
            <person name="Reyes R."/>
            <person name="Rise C."/>
            <person name="Rogov P."/>
            <person name="Ross K."/>
            <person name="Ryan E."/>
            <person name="Settipalli S."/>
            <person name="Shea T."/>
            <person name="Sherpa N."/>
            <person name="Shi L."/>
            <person name="Shih D."/>
            <person name="Sparrow T."/>
            <person name="Spaulding J."/>
            <person name="Stalker J."/>
            <person name="Stange-Thomann N."/>
            <person name="Stavropoulos S."/>
            <person name="Stone C."/>
            <person name="Strader C."/>
            <person name="Tesfaye S."/>
            <person name="Thomson T."/>
            <person name="Thoulutsang Y."/>
            <person name="Thoulutsang D."/>
            <person name="Topham K."/>
            <person name="Topping I."/>
            <person name="Tsamla T."/>
            <person name="Vassiliev H."/>
            <person name="Vo A."/>
            <person name="Wangchuk T."/>
            <person name="Wangdi T."/>
            <person name="Weiand M."/>
            <person name="Wilkinson J."/>
            <person name="Wilson A."/>
            <person name="Yadav S."/>
            <person name="Young G."/>
            <person name="Yu Q."/>
            <person name="Zembek L."/>
            <person name="Zhong D."/>
            <person name="Zimmer A."/>
            <person name="Zwirko Z."/>
            <person name="Jaffe D.B."/>
            <person name="Alvarez P."/>
            <person name="Brockman W."/>
            <person name="Butler J."/>
            <person name="Chin C."/>
            <person name="Gnerre S."/>
            <person name="Grabherr M."/>
            <person name="Kleber M."/>
            <person name="Mauceli E."/>
            <person name="MacCallum I."/>
        </authorList>
    </citation>
    <scope>NUCLEOTIDE SEQUENCE [LARGE SCALE GENOMIC DNA]</scope>
    <source>
        <strain evidence="5">Tucson 14030-0811.24</strain>
    </source>
</reference>
<proteinExistence type="inferred from homology"/>
<dbReference type="EMBL" id="CH963857">
    <property type="protein sequence ID" value="EDW76622.1"/>
    <property type="molecule type" value="Genomic_DNA"/>
</dbReference>
<evidence type="ECO:0000259" key="3">
    <source>
        <dbReference type="SMART" id="SM01117"/>
    </source>
</evidence>
<evidence type="ECO:0000313" key="5">
    <source>
        <dbReference type="Proteomes" id="UP000007798"/>
    </source>
</evidence>